<evidence type="ECO:0000313" key="2">
    <source>
        <dbReference type="Proteomes" id="UP000642144"/>
    </source>
</evidence>
<protein>
    <submittedName>
        <fullName evidence="1">Uncharacterized protein</fullName>
    </submittedName>
</protein>
<proteinExistence type="predicted"/>
<keyword evidence="2" id="KW-1185">Reference proteome</keyword>
<name>A0ABW9W6P1_9BURK</name>
<dbReference type="Proteomes" id="UP000642144">
    <property type="component" value="Unassembled WGS sequence"/>
</dbReference>
<dbReference type="RefSeq" id="WP_161057135.1">
    <property type="nucleotide sequence ID" value="NZ_WWCT01000022.1"/>
</dbReference>
<dbReference type="EMBL" id="WWCT01000022">
    <property type="protein sequence ID" value="MYN29367.1"/>
    <property type="molecule type" value="Genomic_DNA"/>
</dbReference>
<evidence type="ECO:0000313" key="1">
    <source>
        <dbReference type="EMBL" id="MYN29367.1"/>
    </source>
</evidence>
<organism evidence="1 2">
    <name type="scientific">Duganella levis</name>
    <dbReference type="NCBI Taxonomy" id="2692169"/>
    <lineage>
        <taxon>Bacteria</taxon>
        <taxon>Pseudomonadati</taxon>
        <taxon>Pseudomonadota</taxon>
        <taxon>Betaproteobacteria</taxon>
        <taxon>Burkholderiales</taxon>
        <taxon>Oxalobacteraceae</taxon>
        <taxon>Telluria group</taxon>
        <taxon>Duganella</taxon>
    </lineage>
</organism>
<sequence>MPVAPDPSEALPEKALPAAADIMAQARRDLRKIDKEILGRAPAIPAQRPDSMQARLARGIENAFVGDTAEVTDHYTSADGVVYSRVTRGSRSTCFMNGASTLAAATRSGGKWMQVNCPPADSGWVR</sequence>
<accession>A0ABW9W6P1</accession>
<reference evidence="1 2" key="1">
    <citation type="submission" date="2019-12" db="EMBL/GenBank/DDBJ databases">
        <title>Novel species isolated from a subtropical stream in China.</title>
        <authorList>
            <person name="Lu H."/>
        </authorList>
    </citation>
    <scope>NUCLEOTIDE SEQUENCE [LARGE SCALE GENOMIC DNA]</scope>
    <source>
        <strain evidence="1 2">CY42W</strain>
    </source>
</reference>
<comment type="caution">
    <text evidence="1">The sequence shown here is derived from an EMBL/GenBank/DDBJ whole genome shotgun (WGS) entry which is preliminary data.</text>
</comment>
<gene>
    <name evidence="1" type="ORF">GTP69_23480</name>
</gene>